<sequence>MSTVGSCSSSVSHLFSPSQNEIISNMPSSLSAALKKFGADGCFDLYATWPNLFDYPDHCTNQIVGKHNVSICGSGLLTCQCDGTMQPLKPFLVSSLPDYLAHCLSDETYLQQSVAATDMALHAICTGKEQIGVQSVFEVNFIKDFKGPDSKLFVDRGAKKCLAFSIHSDFFNPKGVTVHGATKSLGIIHSAGSIITRPKIFPKKMK</sequence>
<dbReference type="Proteomes" id="UP000799118">
    <property type="component" value="Unassembled WGS sequence"/>
</dbReference>
<reference evidence="1" key="1">
    <citation type="journal article" date="2019" name="Environ. Microbiol.">
        <title>Fungal ecological strategies reflected in gene transcription - a case study of two litter decomposers.</title>
        <authorList>
            <person name="Barbi F."/>
            <person name="Kohler A."/>
            <person name="Barry K."/>
            <person name="Baskaran P."/>
            <person name="Daum C."/>
            <person name="Fauchery L."/>
            <person name="Ihrmark K."/>
            <person name="Kuo A."/>
            <person name="LaButti K."/>
            <person name="Lipzen A."/>
            <person name="Morin E."/>
            <person name="Grigoriev I.V."/>
            <person name="Henrissat B."/>
            <person name="Lindahl B."/>
            <person name="Martin F."/>
        </authorList>
    </citation>
    <scope>NUCLEOTIDE SEQUENCE</scope>
    <source>
        <strain evidence="1">JB14</strain>
    </source>
</reference>
<organism evidence="1 2">
    <name type="scientific">Gymnopus androsaceus JB14</name>
    <dbReference type="NCBI Taxonomy" id="1447944"/>
    <lineage>
        <taxon>Eukaryota</taxon>
        <taxon>Fungi</taxon>
        <taxon>Dikarya</taxon>
        <taxon>Basidiomycota</taxon>
        <taxon>Agaricomycotina</taxon>
        <taxon>Agaricomycetes</taxon>
        <taxon>Agaricomycetidae</taxon>
        <taxon>Agaricales</taxon>
        <taxon>Marasmiineae</taxon>
        <taxon>Omphalotaceae</taxon>
        <taxon>Gymnopus</taxon>
    </lineage>
</organism>
<keyword evidence="2" id="KW-1185">Reference proteome</keyword>
<dbReference type="AlphaFoldDB" id="A0A6A4GZK4"/>
<proteinExistence type="predicted"/>
<dbReference type="EMBL" id="ML769642">
    <property type="protein sequence ID" value="KAE9390903.1"/>
    <property type="molecule type" value="Genomic_DNA"/>
</dbReference>
<protein>
    <submittedName>
        <fullName evidence="1">Uncharacterized protein</fullName>
    </submittedName>
</protein>
<dbReference type="OrthoDB" id="3253623at2759"/>
<accession>A0A6A4GZK4</accession>
<gene>
    <name evidence="1" type="ORF">BT96DRAFT_1001848</name>
</gene>
<name>A0A6A4GZK4_9AGAR</name>
<evidence type="ECO:0000313" key="2">
    <source>
        <dbReference type="Proteomes" id="UP000799118"/>
    </source>
</evidence>
<evidence type="ECO:0000313" key="1">
    <source>
        <dbReference type="EMBL" id="KAE9390903.1"/>
    </source>
</evidence>